<evidence type="ECO:0000313" key="1">
    <source>
        <dbReference type="EMBL" id="SJL07051.1"/>
    </source>
</evidence>
<sequence>MPDRNRPNHPEFPPEILDAIVDELKGNKHALIQISLVCRDLYPRTRVHLLHSISLSTKADCDRLRALITLSPKLIVHFKHLHISCREFLLSADRKSLKVIEPLINITNLHLESLGFHGPEREFCDSVWASLCSHSYHTIQLSNWCFAWMDEFCALMSNSTSLYRIETLLVRFPKPECNTYHPRHPTTSPIELVIDDLTQNPEVILESAVSPSSCPYSFSRVRFLKIRLGCGDTVFLQRLNRFLDLPSTSLKNLYIRHFGVLSETPTTVNLNISRVENLGIRVSNYPESISARFDWWIANFKEVDHHNSIHTITFVIFESNAERERRSPLVSIKSMDAYWSQLDECLASPRLASLRRVALIFEGPPLPEWEEAKMLVEGEFTRLKQLGRELVLGRNLDVLTSEAHRSFLT</sequence>
<dbReference type="OMA" id="KPECNTY"/>
<name>A0A284RE60_ARMOS</name>
<keyword evidence="2" id="KW-1185">Reference proteome</keyword>
<reference evidence="2" key="1">
    <citation type="journal article" date="2017" name="Nat. Ecol. Evol.">
        <title>Genome expansion and lineage-specific genetic innovations in the forest pathogenic fungi Armillaria.</title>
        <authorList>
            <person name="Sipos G."/>
            <person name="Prasanna A.N."/>
            <person name="Walter M.C."/>
            <person name="O'Connor E."/>
            <person name="Balint B."/>
            <person name="Krizsan K."/>
            <person name="Kiss B."/>
            <person name="Hess J."/>
            <person name="Varga T."/>
            <person name="Slot J."/>
            <person name="Riley R."/>
            <person name="Boka B."/>
            <person name="Rigling D."/>
            <person name="Barry K."/>
            <person name="Lee J."/>
            <person name="Mihaltcheva S."/>
            <person name="LaButti K."/>
            <person name="Lipzen A."/>
            <person name="Waldron R."/>
            <person name="Moloney N.M."/>
            <person name="Sperisen C."/>
            <person name="Kredics L."/>
            <person name="Vagvoelgyi C."/>
            <person name="Patrignani A."/>
            <person name="Fitzpatrick D."/>
            <person name="Nagy I."/>
            <person name="Doyle S."/>
            <person name="Anderson J.B."/>
            <person name="Grigoriev I.V."/>
            <person name="Gueldener U."/>
            <person name="Muensterkoetter M."/>
            <person name="Nagy L.G."/>
        </authorList>
    </citation>
    <scope>NUCLEOTIDE SEQUENCE [LARGE SCALE GENOMIC DNA]</scope>
    <source>
        <strain evidence="2">C18/9</strain>
    </source>
</reference>
<organism evidence="1 2">
    <name type="scientific">Armillaria ostoyae</name>
    <name type="common">Armillaria root rot fungus</name>
    <dbReference type="NCBI Taxonomy" id="47428"/>
    <lineage>
        <taxon>Eukaryota</taxon>
        <taxon>Fungi</taxon>
        <taxon>Dikarya</taxon>
        <taxon>Basidiomycota</taxon>
        <taxon>Agaricomycotina</taxon>
        <taxon>Agaricomycetes</taxon>
        <taxon>Agaricomycetidae</taxon>
        <taxon>Agaricales</taxon>
        <taxon>Marasmiineae</taxon>
        <taxon>Physalacriaceae</taxon>
        <taxon>Armillaria</taxon>
    </lineage>
</organism>
<dbReference type="Proteomes" id="UP000219338">
    <property type="component" value="Unassembled WGS sequence"/>
</dbReference>
<dbReference type="EMBL" id="FUEG01000007">
    <property type="protein sequence ID" value="SJL07051.1"/>
    <property type="molecule type" value="Genomic_DNA"/>
</dbReference>
<accession>A0A284RE60</accession>
<gene>
    <name evidence="1" type="ORF">ARMOST_10394</name>
</gene>
<protein>
    <recommendedName>
        <fullName evidence="3">F-box domain-containing protein</fullName>
    </recommendedName>
</protein>
<evidence type="ECO:0000313" key="2">
    <source>
        <dbReference type="Proteomes" id="UP000219338"/>
    </source>
</evidence>
<proteinExistence type="predicted"/>
<evidence type="ECO:0008006" key="3">
    <source>
        <dbReference type="Google" id="ProtNLM"/>
    </source>
</evidence>
<dbReference type="AlphaFoldDB" id="A0A284RE60"/>
<dbReference type="OrthoDB" id="2824327at2759"/>